<feature type="domain" description="Polysaccharide chain length determinant N-terminal" evidence="18">
    <location>
        <begin position="4"/>
        <end position="95"/>
    </location>
</feature>
<evidence type="ECO:0000256" key="4">
    <source>
        <dbReference type="ARBA" id="ARBA00011903"/>
    </source>
</evidence>
<comment type="subcellular location">
    <subcellularLocation>
        <location evidence="1">Cell inner membrane</location>
        <topology evidence="1">Multi-pass membrane protein</topology>
    </subcellularLocation>
</comment>
<evidence type="ECO:0000259" key="20">
    <source>
        <dbReference type="Pfam" id="PF13807"/>
    </source>
</evidence>
<dbReference type="Pfam" id="PF02706">
    <property type="entry name" value="Wzz"/>
    <property type="match status" value="1"/>
</dbReference>
<keyword evidence="9" id="KW-0547">Nucleotide-binding</keyword>
<protein>
    <recommendedName>
        <fullName evidence="4">non-specific protein-tyrosine kinase</fullName>
        <ecNumber evidence="4">2.7.10.2</ecNumber>
    </recommendedName>
</protein>
<dbReference type="InterPro" id="IPR005702">
    <property type="entry name" value="Wzc-like_C"/>
</dbReference>
<evidence type="ECO:0000256" key="13">
    <source>
        <dbReference type="ARBA" id="ARBA00023136"/>
    </source>
</evidence>
<evidence type="ECO:0000256" key="8">
    <source>
        <dbReference type="ARBA" id="ARBA00022692"/>
    </source>
</evidence>
<dbReference type="InterPro" id="IPR027417">
    <property type="entry name" value="P-loop_NTPase"/>
</dbReference>
<keyword evidence="14" id="KW-0829">Tyrosine-protein kinase</keyword>
<evidence type="ECO:0000259" key="18">
    <source>
        <dbReference type="Pfam" id="PF02706"/>
    </source>
</evidence>
<evidence type="ECO:0000256" key="11">
    <source>
        <dbReference type="ARBA" id="ARBA00022840"/>
    </source>
</evidence>
<keyword evidence="6" id="KW-0997">Cell inner membrane</keyword>
<evidence type="ECO:0000256" key="1">
    <source>
        <dbReference type="ARBA" id="ARBA00004429"/>
    </source>
</evidence>
<keyword evidence="22" id="KW-1185">Reference proteome</keyword>
<keyword evidence="13 17" id="KW-0472">Membrane</keyword>
<evidence type="ECO:0000256" key="17">
    <source>
        <dbReference type="SAM" id="Phobius"/>
    </source>
</evidence>
<dbReference type="Gene3D" id="3.40.50.300">
    <property type="entry name" value="P-loop containing nucleotide triphosphate hydrolases"/>
    <property type="match status" value="1"/>
</dbReference>
<evidence type="ECO:0000256" key="12">
    <source>
        <dbReference type="ARBA" id="ARBA00022989"/>
    </source>
</evidence>
<dbReference type="OrthoDB" id="230260at2"/>
<comment type="caution">
    <text evidence="21">The sequence shown here is derived from an EMBL/GenBank/DDBJ whole genome shotgun (WGS) entry which is preliminary data.</text>
</comment>
<keyword evidence="16" id="KW-0175">Coiled coil</keyword>
<evidence type="ECO:0000259" key="19">
    <source>
        <dbReference type="Pfam" id="PF13614"/>
    </source>
</evidence>
<evidence type="ECO:0000256" key="7">
    <source>
        <dbReference type="ARBA" id="ARBA00022679"/>
    </source>
</evidence>
<dbReference type="PANTHER" id="PTHR32309">
    <property type="entry name" value="TYROSINE-PROTEIN KINASE"/>
    <property type="match status" value="1"/>
</dbReference>
<dbReference type="GO" id="GO:0004713">
    <property type="term" value="F:protein tyrosine kinase activity"/>
    <property type="evidence" value="ECO:0007669"/>
    <property type="project" value="TreeGrafter"/>
</dbReference>
<evidence type="ECO:0000256" key="16">
    <source>
        <dbReference type="SAM" id="Coils"/>
    </source>
</evidence>
<dbReference type="InterPro" id="IPR003856">
    <property type="entry name" value="LPS_length_determ_N"/>
</dbReference>
<sequence length="710" mass="74239">MQPETFDLSSTLSLLRRQLGLIGVTLGLALGLAVAFLALVPPIYTATALVMVDTGKRSLLYADEPAPSAASENARVESEVEILRAPTTALAVVRDEKLVVDPEFGPRLGLSDKLRLALGLAPADSPGGEALANVVLDRLSDAVTIRRRGLTNLIAVSVAAKSPDRAASLANALTAVYIDAQVASKVAGALAARDKLQGQIATAEMALTASETAIDGYIENNLARIEAEGGRTDLAALRSRIQALEAERRTAEAQAGAARLALEQEDWAGLTARLGDAALASLQRQRVDLERRLGGVAPDTPEAVDLTAALAALEADQARRAAAALDGIAGTAVALSGAEREARAELRGVLADGALPSEVLIGLYQLQQEAGIARGQYQMLLSRIRELEMQAAVQIADSRVVSPALAPIEPSFPKPAMVLVLALVAGLGLGIGLAVLTEYHLGGITSESQLRDVLRARVATAVPQMPRRQEGGASVADTVVLAPLSPYAEAIRRLRAALELSLRQGPERAGSAMGQTIIVTSALPGEGKSTTALALARGFALAQRRVLLIDADLRKPSIHALIGLVPDRGLIDYLLDPSENDLTATLMAQDPLTGAAVIPGRGRAQRETDQLLGSDVFVALIQAAREVFDIVIVDAPPVLAAVDTRYLVPHGDAVAMTVRFASTGQGDLRSAVQTLAEVMAPGAELLTALSHQPQGRDAARYADYADPAEI</sequence>
<dbReference type="InterPro" id="IPR032807">
    <property type="entry name" value="GNVR"/>
</dbReference>
<keyword evidence="11" id="KW-0067">ATP-binding</keyword>
<dbReference type="RefSeq" id="WP_107324530.1">
    <property type="nucleotide sequence ID" value="NZ_NHSP01000078.1"/>
</dbReference>
<evidence type="ECO:0000256" key="5">
    <source>
        <dbReference type="ARBA" id="ARBA00022475"/>
    </source>
</evidence>
<dbReference type="InterPro" id="IPR050445">
    <property type="entry name" value="Bact_polysacc_biosynth/exp"/>
</dbReference>
<gene>
    <name evidence="21" type="ORF">C5F46_06380</name>
</gene>
<feature type="transmembrane region" description="Helical" evidence="17">
    <location>
        <begin position="21"/>
        <end position="44"/>
    </location>
</feature>
<keyword evidence="7" id="KW-0808">Transferase</keyword>
<comment type="similarity">
    <text evidence="2">Belongs to the CpsD/CapB family.</text>
</comment>
<comment type="similarity">
    <text evidence="3">Belongs to the etk/wzc family.</text>
</comment>
<evidence type="ECO:0000313" key="22">
    <source>
        <dbReference type="Proteomes" id="UP000241899"/>
    </source>
</evidence>
<dbReference type="AlphaFoldDB" id="A0A2T4JJA9"/>
<dbReference type="InterPro" id="IPR025669">
    <property type="entry name" value="AAA_dom"/>
</dbReference>
<evidence type="ECO:0000313" key="21">
    <source>
        <dbReference type="EMBL" id="PTE18000.1"/>
    </source>
</evidence>
<evidence type="ECO:0000256" key="9">
    <source>
        <dbReference type="ARBA" id="ARBA00022741"/>
    </source>
</evidence>
<evidence type="ECO:0000256" key="3">
    <source>
        <dbReference type="ARBA" id="ARBA00008883"/>
    </source>
</evidence>
<keyword evidence="12 17" id="KW-1133">Transmembrane helix</keyword>
<dbReference type="EC" id="2.7.10.2" evidence="4"/>
<dbReference type="Proteomes" id="UP000241899">
    <property type="component" value="Unassembled WGS sequence"/>
</dbReference>
<organism evidence="21 22">
    <name type="scientific">Phaeovulum veldkampii DSM 11550</name>
    <dbReference type="NCBI Taxonomy" id="1185920"/>
    <lineage>
        <taxon>Bacteria</taxon>
        <taxon>Pseudomonadati</taxon>
        <taxon>Pseudomonadota</taxon>
        <taxon>Alphaproteobacteria</taxon>
        <taxon>Rhodobacterales</taxon>
        <taxon>Paracoccaceae</taxon>
        <taxon>Phaeovulum</taxon>
    </lineage>
</organism>
<dbReference type="PANTHER" id="PTHR32309:SF13">
    <property type="entry name" value="FERRIC ENTEROBACTIN TRANSPORT PROTEIN FEPE"/>
    <property type="match status" value="1"/>
</dbReference>
<feature type="domain" description="Tyrosine-protein kinase G-rich" evidence="20">
    <location>
        <begin position="365"/>
        <end position="436"/>
    </location>
</feature>
<keyword evidence="8 17" id="KW-0812">Transmembrane</keyword>
<feature type="domain" description="AAA" evidence="19">
    <location>
        <begin position="516"/>
        <end position="673"/>
    </location>
</feature>
<dbReference type="SUPFAM" id="SSF52540">
    <property type="entry name" value="P-loop containing nucleoside triphosphate hydrolases"/>
    <property type="match status" value="1"/>
</dbReference>
<dbReference type="EMBL" id="PZKF01000011">
    <property type="protein sequence ID" value="PTE18000.1"/>
    <property type="molecule type" value="Genomic_DNA"/>
</dbReference>
<evidence type="ECO:0000256" key="10">
    <source>
        <dbReference type="ARBA" id="ARBA00022777"/>
    </source>
</evidence>
<dbReference type="CDD" id="cd05387">
    <property type="entry name" value="BY-kinase"/>
    <property type="match status" value="1"/>
</dbReference>
<accession>A0A2T4JJA9</accession>
<evidence type="ECO:0000256" key="2">
    <source>
        <dbReference type="ARBA" id="ARBA00007316"/>
    </source>
</evidence>
<proteinExistence type="inferred from homology"/>
<keyword evidence="5" id="KW-1003">Cell membrane</keyword>
<name>A0A2T4JJA9_9RHOB</name>
<feature type="coiled-coil region" evidence="16">
    <location>
        <begin position="227"/>
        <end position="261"/>
    </location>
</feature>
<comment type="catalytic activity">
    <reaction evidence="15">
        <text>L-tyrosyl-[protein] + ATP = O-phospho-L-tyrosyl-[protein] + ADP + H(+)</text>
        <dbReference type="Rhea" id="RHEA:10596"/>
        <dbReference type="Rhea" id="RHEA-COMP:10136"/>
        <dbReference type="Rhea" id="RHEA-COMP:20101"/>
        <dbReference type="ChEBI" id="CHEBI:15378"/>
        <dbReference type="ChEBI" id="CHEBI:30616"/>
        <dbReference type="ChEBI" id="CHEBI:46858"/>
        <dbReference type="ChEBI" id="CHEBI:61978"/>
        <dbReference type="ChEBI" id="CHEBI:456216"/>
        <dbReference type="EC" id="2.7.10.2"/>
    </reaction>
</comment>
<dbReference type="Pfam" id="PF13614">
    <property type="entry name" value="AAA_31"/>
    <property type="match status" value="1"/>
</dbReference>
<dbReference type="GO" id="GO:0005886">
    <property type="term" value="C:plasma membrane"/>
    <property type="evidence" value="ECO:0007669"/>
    <property type="project" value="UniProtKB-SubCell"/>
</dbReference>
<evidence type="ECO:0000256" key="6">
    <source>
        <dbReference type="ARBA" id="ARBA00022519"/>
    </source>
</evidence>
<evidence type="ECO:0000256" key="15">
    <source>
        <dbReference type="ARBA" id="ARBA00051245"/>
    </source>
</evidence>
<dbReference type="Pfam" id="PF13807">
    <property type="entry name" value="GNVR"/>
    <property type="match status" value="1"/>
</dbReference>
<reference evidence="21 22" key="1">
    <citation type="submission" date="2018-03" db="EMBL/GenBank/DDBJ databases">
        <title>Rhodobacter veldkampii.</title>
        <authorList>
            <person name="Meyer T.E."/>
            <person name="Miller S."/>
            <person name="Lodha T."/>
            <person name="Gandham S."/>
            <person name="Chintalapati S."/>
            <person name="Chintalapati V.R."/>
        </authorList>
    </citation>
    <scope>NUCLEOTIDE SEQUENCE [LARGE SCALE GENOMIC DNA]</scope>
    <source>
        <strain evidence="21 22">DSM 11550</strain>
    </source>
</reference>
<keyword evidence="10" id="KW-0418">Kinase</keyword>
<evidence type="ECO:0000256" key="14">
    <source>
        <dbReference type="ARBA" id="ARBA00023137"/>
    </source>
</evidence>